<evidence type="ECO:0000256" key="2">
    <source>
        <dbReference type="ARBA" id="ARBA00022679"/>
    </source>
</evidence>
<evidence type="ECO:0000313" key="5">
    <source>
        <dbReference type="Proteomes" id="UP000017984"/>
    </source>
</evidence>
<dbReference type="InterPro" id="IPR029063">
    <property type="entry name" value="SAM-dependent_MTases_sf"/>
</dbReference>
<reference evidence="4 5" key="1">
    <citation type="journal article" date="2014" name="Genome Announc.">
        <title>Draft Genome Sequence of Streptomyces roseochromogenes subsp. oscitans DS 12.976, Producer of the Aminocoumarin Antibiotic Clorobiocin.</title>
        <authorList>
            <person name="Ruckert C."/>
            <person name="Kalinowski J."/>
            <person name="Heide L."/>
            <person name="Apel A.K."/>
        </authorList>
    </citation>
    <scope>NUCLEOTIDE SEQUENCE [LARGE SCALE GENOMIC DNA]</scope>
    <source>
        <strain evidence="4 5">DS 12.976</strain>
    </source>
</reference>
<dbReference type="Gene3D" id="3.40.50.150">
    <property type="entry name" value="Vaccinia Virus protein VP39"/>
    <property type="match status" value="1"/>
</dbReference>
<dbReference type="Pfam" id="PF13649">
    <property type="entry name" value="Methyltransf_25"/>
    <property type="match status" value="1"/>
</dbReference>
<keyword evidence="2" id="KW-0808">Transferase</keyword>
<dbReference type="PATRIC" id="fig|1352936.5.peg.8761"/>
<dbReference type="GO" id="GO:0008168">
    <property type="term" value="F:methyltransferase activity"/>
    <property type="evidence" value="ECO:0007669"/>
    <property type="project" value="UniProtKB-KW"/>
</dbReference>
<dbReference type="RefSeq" id="WP_023553280.1">
    <property type="nucleotide sequence ID" value="NZ_CM002285.1"/>
</dbReference>
<gene>
    <name evidence="4" type="ORF">M878_42325</name>
</gene>
<evidence type="ECO:0000256" key="1">
    <source>
        <dbReference type="ARBA" id="ARBA00022603"/>
    </source>
</evidence>
<feature type="domain" description="Methyltransferase" evidence="3">
    <location>
        <begin position="46"/>
        <end position="138"/>
    </location>
</feature>
<dbReference type="PANTHER" id="PTHR44942:SF4">
    <property type="entry name" value="METHYLTRANSFERASE TYPE 11 DOMAIN-CONTAINING PROTEIN"/>
    <property type="match status" value="1"/>
</dbReference>
<dbReference type="InterPro" id="IPR051052">
    <property type="entry name" value="Diverse_substrate_MTase"/>
</dbReference>
<dbReference type="SUPFAM" id="SSF53335">
    <property type="entry name" value="S-adenosyl-L-methionine-dependent methyltransferases"/>
    <property type="match status" value="1"/>
</dbReference>
<keyword evidence="5" id="KW-1185">Reference proteome</keyword>
<accession>V6JJH3</accession>
<organism evidence="4 5">
    <name type="scientific">Streptomyces roseochromogenus subsp. oscitans DS 12.976</name>
    <dbReference type="NCBI Taxonomy" id="1352936"/>
    <lineage>
        <taxon>Bacteria</taxon>
        <taxon>Bacillati</taxon>
        <taxon>Actinomycetota</taxon>
        <taxon>Actinomycetes</taxon>
        <taxon>Kitasatosporales</taxon>
        <taxon>Streptomycetaceae</taxon>
        <taxon>Streptomyces</taxon>
    </lineage>
</organism>
<dbReference type="InterPro" id="IPR041698">
    <property type="entry name" value="Methyltransf_25"/>
</dbReference>
<sequence length="295" mass="31882">MSDWQWDETLFEGTAPYYERGRLPYAPGLVSLLAEVLAADGQGRLLDVGCGPGTVAVPLAPLFREVVGVDPDAGMIAEAASRATAAGLGARTRWVRMRAEELPGGLGRFDVAVFAQSFHWTERERVAKTVRGMLRPAGVLVHVADLKNDSRTVDGLPYPAVPYRDIEELVKRYLGPVRRAGRGLLPQGTAGGEAAILADAGFQGPQRYVVPGGQELRRTVDDVVAWTFSMSYSAPHLFGHRREAFETDLCRLLAQASPAGLFSECAPSTEVFVWPGQCPVSLERSLGYSPGDART</sequence>
<evidence type="ECO:0000313" key="4">
    <source>
        <dbReference type="EMBL" id="EST19276.1"/>
    </source>
</evidence>
<name>V6JJH3_STRRC</name>
<protein>
    <recommendedName>
        <fullName evidence="3">Methyltransferase domain-containing protein</fullName>
    </recommendedName>
</protein>
<dbReference type="OrthoDB" id="9797252at2"/>
<dbReference type="STRING" id="1352936.M878_42325"/>
<dbReference type="HOGENOM" id="CLU_080966_0_0_11"/>
<keyword evidence="1" id="KW-0489">Methyltransferase</keyword>
<dbReference type="CDD" id="cd02440">
    <property type="entry name" value="AdoMet_MTases"/>
    <property type="match status" value="1"/>
</dbReference>
<dbReference type="PANTHER" id="PTHR44942">
    <property type="entry name" value="METHYLTRANSF_11 DOMAIN-CONTAINING PROTEIN"/>
    <property type="match status" value="1"/>
</dbReference>
<evidence type="ECO:0000259" key="3">
    <source>
        <dbReference type="Pfam" id="PF13649"/>
    </source>
</evidence>
<dbReference type="AlphaFoldDB" id="V6JJH3"/>
<dbReference type="Proteomes" id="UP000017984">
    <property type="component" value="Chromosome"/>
</dbReference>
<dbReference type="EMBL" id="AWQX01000381">
    <property type="protein sequence ID" value="EST19276.1"/>
    <property type="molecule type" value="Genomic_DNA"/>
</dbReference>
<comment type="caution">
    <text evidence="4">The sequence shown here is derived from an EMBL/GenBank/DDBJ whole genome shotgun (WGS) entry which is preliminary data.</text>
</comment>
<proteinExistence type="predicted"/>
<dbReference type="GO" id="GO:0032259">
    <property type="term" value="P:methylation"/>
    <property type="evidence" value="ECO:0007669"/>
    <property type="project" value="UniProtKB-KW"/>
</dbReference>